<protein>
    <recommendedName>
        <fullName evidence="6">ABC transmembrane type-1 domain-containing protein</fullName>
    </recommendedName>
</protein>
<accession>A0ABX2EF60</accession>
<evidence type="ECO:0000256" key="3">
    <source>
        <dbReference type="ARBA" id="ARBA00022989"/>
    </source>
</evidence>
<feature type="transmembrane region" description="Helical" evidence="5">
    <location>
        <begin position="26"/>
        <end position="45"/>
    </location>
</feature>
<dbReference type="Gene3D" id="1.20.1560.10">
    <property type="entry name" value="ABC transporter type 1, transmembrane domain"/>
    <property type="match status" value="1"/>
</dbReference>
<evidence type="ECO:0000313" key="7">
    <source>
        <dbReference type="EMBL" id="NRF67238.1"/>
    </source>
</evidence>
<comment type="caution">
    <text evidence="7">The sequence shown here is derived from an EMBL/GenBank/DDBJ whole genome shotgun (WGS) entry which is preliminary data.</text>
</comment>
<feature type="transmembrane region" description="Helical" evidence="5">
    <location>
        <begin position="118"/>
        <end position="146"/>
    </location>
</feature>
<keyword evidence="8" id="KW-1185">Reference proteome</keyword>
<comment type="subcellular location">
    <subcellularLocation>
        <location evidence="1">Cell membrane</location>
        <topology evidence="1">Multi-pass membrane protein</topology>
    </subcellularLocation>
</comment>
<evidence type="ECO:0000256" key="1">
    <source>
        <dbReference type="ARBA" id="ARBA00004651"/>
    </source>
</evidence>
<organism evidence="7 8">
    <name type="scientific">Pseudaquabacterium terrae</name>
    <dbReference type="NCBI Taxonomy" id="2732868"/>
    <lineage>
        <taxon>Bacteria</taxon>
        <taxon>Pseudomonadati</taxon>
        <taxon>Pseudomonadota</taxon>
        <taxon>Betaproteobacteria</taxon>
        <taxon>Burkholderiales</taxon>
        <taxon>Sphaerotilaceae</taxon>
        <taxon>Pseudaquabacterium</taxon>
    </lineage>
</organism>
<dbReference type="EMBL" id="JABRWJ010000003">
    <property type="protein sequence ID" value="NRF67238.1"/>
    <property type="molecule type" value="Genomic_DNA"/>
</dbReference>
<reference evidence="7 8" key="1">
    <citation type="submission" date="2020-05" db="EMBL/GenBank/DDBJ databases">
        <title>Aquincola sp. isolate from soil.</title>
        <authorList>
            <person name="Han J."/>
            <person name="Kim D.-U."/>
        </authorList>
    </citation>
    <scope>NUCLEOTIDE SEQUENCE [LARGE SCALE GENOMIC DNA]</scope>
    <source>
        <strain evidence="7 8">S2</strain>
    </source>
</reference>
<evidence type="ECO:0000259" key="6">
    <source>
        <dbReference type="PROSITE" id="PS50929"/>
    </source>
</evidence>
<dbReference type="InterPro" id="IPR036640">
    <property type="entry name" value="ABC1_TM_sf"/>
</dbReference>
<keyword evidence="2 5" id="KW-0812">Transmembrane</keyword>
<evidence type="ECO:0000256" key="5">
    <source>
        <dbReference type="SAM" id="Phobius"/>
    </source>
</evidence>
<dbReference type="Pfam" id="PF00664">
    <property type="entry name" value="ABC_membrane"/>
    <property type="match status" value="1"/>
</dbReference>
<proteinExistence type="predicted"/>
<dbReference type="InterPro" id="IPR011527">
    <property type="entry name" value="ABC1_TM_dom"/>
</dbReference>
<name>A0ABX2EF60_9BURK</name>
<dbReference type="PROSITE" id="PS50929">
    <property type="entry name" value="ABC_TM1F"/>
    <property type="match status" value="1"/>
</dbReference>
<sequence>MSVLLQLFALAAPSYLQLVVDEAVSSFDSHILLVLAGGFAAMYVLQTCTQAIRSWVILQIGQAMSMQMGGNVLHHLLRLPTSFFEKRIVGDILSRMASTRPIQEIPTESVVTAVIDGVMAIAIAALLFAYSAMIGWLVLGPVLLYFGIPVRERLCELELPYRLIPTRSESAVETAPAAAVA</sequence>
<dbReference type="SUPFAM" id="SSF90123">
    <property type="entry name" value="ABC transporter transmembrane region"/>
    <property type="match status" value="1"/>
</dbReference>
<evidence type="ECO:0000256" key="2">
    <source>
        <dbReference type="ARBA" id="ARBA00022692"/>
    </source>
</evidence>
<gene>
    <name evidence="7" type="ORF">HLB44_09610</name>
</gene>
<evidence type="ECO:0000313" key="8">
    <source>
        <dbReference type="Proteomes" id="UP000737171"/>
    </source>
</evidence>
<feature type="domain" description="ABC transmembrane type-1" evidence="6">
    <location>
        <begin position="1"/>
        <end position="151"/>
    </location>
</feature>
<keyword evidence="4 5" id="KW-0472">Membrane</keyword>
<keyword evidence="3 5" id="KW-1133">Transmembrane helix</keyword>
<evidence type="ECO:0000256" key="4">
    <source>
        <dbReference type="ARBA" id="ARBA00023136"/>
    </source>
</evidence>
<dbReference type="Proteomes" id="UP000737171">
    <property type="component" value="Unassembled WGS sequence"/>
</dbReference>